<dbReference type="InterPro" id="IPR036974">
    <property type="entry name" value="PUA_sf"/>
</dbReference>
<accession>A0ABU2WFI5</accession>
<evidence type="ECO:0000259" key="9">
    <source>
        <dbReference type="Pfam" id="PF17785"/>
    </source>
</evidence>
<dbReference type="InterPro" id="IPR019614">
    <property type="entry name" value="SAM-dep_methyl-trfase"/>
</dbReference>
<feature type="domain" description="RlmI-like PUA" evidence="9">
    <location>
        <begin position="12"/>
        <end position="77"/>
    </location>
</feature>
<evidence type="ECO:0000256" key="6">
    <source>
        <dbReference type="ARBA" id="ARBA00022691"/>
    </source>
</evidence>
<feature type="domain" description="S-adenosylmethionine-dependent methyltransferase" evidence="8">
    <location>
        <begin position="181"/>
        <end position="373"/>
    </location>
</feature>
<dbReference type="InterPro" id="IPR029063">
    <property type="entry name" value="SAM-dependent_MTases_sf"/>
</dbReference>
<dbReference type="EC" id="2.1.1.-" evidence="10"/>
<dbReference type="Pfam" id="PF17785">
    <property type="entry name" value="PUA_3"/>
    <property type="match status" value="1"/>
</dbReference>
<dbReference type="Gene3D" id="3.30.750.80">
    <property type="entry name" value="RNA methyltransferase domain (HRMD) like"/>
    <property type="match status" value="1"/>
</dbReference>
<sequence length="400" mass="44131">MVDHRVSPPTTLRLKPREDRRLRAGHLWVYSNEIDTTATPLSAFAPGDLCRLEDARGKSLGLAYVHPKNLLCARLLSSRSDRPVDTDWFIRRLRSALALRDRLYPEPYYRLVHGEGDGLPGVVVDRYGDVLVVQVGTVGMERLKSEIVDALTVVLQPRGIWLRNDGVAREAEGLPLYVEAAGDPPPEVELLESGVRFGTALDSGQKTGWFYDQRDNRDRFMRYVPGQRVLDVFCYAGGWGVRAAVGGASQVAAIDSSEPALAAVRANAQTNGVVVETMQGDALERLKRLHAEGLEFDVVVVDPPALVKRRKDFDAGFGHYAALNRAAMQLLPADGILVSCSCSFHLDEAQLQRVLLRESRGLGRRLQLLETLAQGADHPVHPAMPETRYLKGFIAHVSDG</sequence>
<evidence type="ECO:0000256" key="7">
    <source>
        <dbReference type="ARBA" id="ARBA00038091"/>
    </source>
</evidence>
<dbReference type="SUPFAM" id="SSF88697">
    <property type="entry name" value="PUA domain-like"/>
    <property type="match status" value="1"/>
</dbReference>
<reference evidence="10 11" key="1">
    <citation type="submission" date="2023-09" db="EMBL/GenBank/DDBJ databases">
        <authorList>
            <person name="Rey-Velasco X."/>
        </authorList>
    </citation>
    <scope>NUCLEOTIDE SEQUENCE [LARGE SCALE GENOMIC DNA]</scope>
    <source>
        <strain evidence="10 11">W345</strain>
    </source>
</reference>
<dbReference type="Gene3D" id="2.30.130.10">
    <property type="entry name" value="PUA domain"/>
    <property type="match status" value="1"/>
</dbReference>
<dbReference type="Gene3D" id="3.40.50.150">
    <property type="entry name" value="Vaccinia Virus protein VP39"/>
    <property type="match status" value="1"/>
</dbReference>
<gene>
    <name evidence="10" type="ORF">RM530_01585</name>
</gene>
<evidence type="ECO:0000259" key="8">
    <source>
        <dbReference type="Pfam" id="PF10672"/>
    </source>
</evidence>
<keyword evidence="11" id="KW-1185">Reference proteome</keyword>
<dbReference type="EMBL" id="JAVRIC010000002">
    <property type="protein sequence ID" value="MDT0496059.1"/>
    <property type="molecule type" value="Genomic_DNA"/>
</dbReference>
<dbReference type="PANTHER" id="PTHR42873:SF1">
    <property type="entry name" value="S-ADENOSYLMETHIONINE-DEPENDENT METHYLTRANSFERASE DOMAIN-CONTAINING PROTEIN"/>
    <property type="match status" value="1"/>
</dbReference>
<dbReference type="CDD" id="cd21153">
    <property type="entry name" value="PUA_RlmI"/>
    <property type="match status" value="1"/>
</dbReference>
<comment type="caution">
    <text evidence="10">The sequence shown here is derived from an EMBL/GenBank/DDBJ whole genome shotgun (WGS) entry which is preliminary data.</text>
</comment>
<evidence type="ECO:0000256" key="2">
    <source>
        <dbReference type="ARBA" id="ARBA00022490"/>
    </source>
</evidence>
<dbReference type="Pfam" id="PF10672">
    <property type="entry name" value="Methyltrans_SAM"/>
    <property type="match status" value="1"/>
</dbReference>
<keyword evidence="5 10" id="KW-0808">Transferase</keyword>
<evidence type="ECO:0000256" key="3">
    <source>
        <dbReference type="ARBA" id="ARBA00022552"/>
    </source>
</evidence>
<name>A0ABU2WFI5_9GAMM</name>
<comment type="similarity">
    <text evidence="7">Belongs to the methyltransferase superfamily. RlmI family.</text>
</comment>
<protein>
    <submittedName>
        <fullName evidence="10">Class I SAM-dependent rRNA methyltransferase</fullName>
        <ecNumber evidence="10">2.1.1.-</ecNumber>
    </submittedName>
</protein>
<dbReference type="CDD" id="cd11572">
    <property type="entry name" value="RlmI_M_like"/>
    <property type="match status" value="1"/>
</dbReference>
<evidence type="ECO:0000313" key="11">
    <source>
        <dbReference type="Proteomes" id="UP001254608"/>
    </source>
</evidence>
<comment type="subcellular location">
    <subcellularLocation>
        <location evidence="1">Cytoplasm</location>
    </subcellularLocation>
</comment>
<dbReference type="GO" id="GO:0032259">
    <property type="term" value="P:methylation"/>
    <property type="evidence" value="ECO:0007669"/>
    <property type="project" value="UniProtKB-KW"/>
</dbReference>
<dbReference type="RefSeq" id="WP_311363453.1">
    <property type="nucleotide sequence ID" value="NZ_JAVRIC010000002.1"/>
</dbReference>
<dbReference type="CDD" id="cd02440">
    <property type="entry name" value="AdoMet_MTases"/>
    <property type="match status" value="1"/>
</dbReference>
<keyword evidence="3" id="KW-0698">rRNA processing</keyword>
<evidence type="ECO:0000256" key="4">
    <source>
        <dbReference type="ARBA" id="ARBA00022603"/>
    </source>
</evidence>
<keyword evidence="4 10" id="KW-0489">Methyltransferase</keyword>
<evidence type="ECO:0000313" key="10">
    <source>
        <dbReference type="EMBL" id="MDT0496059.1"/>
    </source>
</evidence>
<dbReference type="SUPFAM" id="SSF53335">
    <property type="entry name" value="S-adenosyl-L-methionine-dependent methyltransferases"/>
    <property type="match status" value="1"/>
</dbReference>
<keyword evidence="6" id="KW-0949">S-adenosyl-L-methionine</keyword>
<evidence type="ECO:0000256" key="1">
    <source>
        <dbReference type="ARBA" id="ARBA00004496"/>
    </source>
</evidence>
<dbReference type="InterPro" id="IPR015947">
    <property type="entry name" value="PUA-like_sf"/>
</dbReference>
<dbReference type="GO" id="GO:0008168">
    <property type="term" value="F:methyltransferase activity"/>
    <property type="evidence" value="ECO:0007669"/>
    <property type="project" value="UniProtKB-KW"/>
</dbReference>
<organism evidence="10 11">
    <name type="scientific">Banduia mediterranea</name>
    <dbReference type="NCBI Taxonomy" id="3075609"/>
    <lineage>
        <taxon>Bacteria</taxon>
        <taxon>Pseudomonadati</taxon>
        <taxon>Pseudomonadota</taxon>
        <taxon>Gammaproteobacteria</taxon>
        <taxon>Nevskiales</taxon>
        <taxon>Algiphilaceae</taxon>
        <taxon>Banduia</taxon>
    </lineage>
</organism>
<evidence type="ECO:0000256" key="5">
    <source>
        <dbReference type="ARBA" id="ARBA00022679"/>
    </source>
</evidence>
<keyword evidence="2" id="KW-0963">Cytoplasm</keyword>
<proteinExistence type="inferred from homology"/>
<dbReference type="Proteomes" id="UP001254608">
    <property type="component" value="Unassembled WGS sequence"/>
</dbReference>
<dbReference type="InterPro" id="IPR041532">
    <property type="entry name" value="RlmI-like_PUA"/>
</dbReference>
<dbReference type="PANTHER" id="PTHR42873">
    <property type="entry name" value="RIBOSOMAL RNA LARGE SUBUNIT METHYLTRANSFERASE"/>
    <property type="match status" value="1"/>
</dbReference>